<evidence type="ECO:0000313" key="2">
    <source>
        <dbReference type="Proteomes" id="UP001501697"/>
    </source>
</evidence>
<gene>
    <name evidence="1" type="ORF">GCM10022200_29440</name>
</gene>
<evidence type="ECO:0000313" key="1">
    <source>
        <dbReference type="EMBL" id="GAA3643619.1"/>
    </source>
</evidence>
<proteinExistence type="predicted"/>
<reference evidence="2" key="1">
    <citation type="journal article" date="2019" name="Int. J. Syst. Evol. Microbiol.">
        <title>The Global Catalogue of Microorganisms (GCM) 10K type strain sequencing project: providing services to taxonomists for standard genome sequencing and annotation.</title>
        <authorList>
            <consortium name="The Broad Institute Genomics Platform"/>
            <consortium name="The Broad Institute Genome Sequencing Center for Infectious Disease"/>
            <person name="Wu L."/>
            <person name="Ma J."/>
        </authorList>
    </citation>
    <scope>NUCLEOTIDE SEQUENCE [LARGE SCALE GENOMIC DNA]</scope>
    <source>
        <strain evidence="2">JCM 16544</strain>
    </source>
</reference>
<comment type="caution">
    <text evidence="1">The sequence shown here is derived from an EMBL/GenBank/DDBJ whole genome shotgun (WGS) entry which is preliminary data.</text>
</comment>
<sequence length="190" mass="21071">MGAPPGWYDDGSGRQRWWDGERWSNDVVDLREDLPVLRNDAGPANAPAAPAGWHEVDGRQRWWDGRQWTNAYRYSGEEREFEGVVADGRWIHFGELSRPVGQVAASVQPGSNLVGRSKLAKSLASRGALAPTGPIPGRMLKREIRPTAAYMLIDSADQAWIVPVPAGRDADAQGFVAWVTTLSSHYRHRD</sequence>
<keyword evidence="2" id="KW-1185">Reference proteome</keyword>
<name>A0ABP7AYD9_9MICO</name>
<organism evidence="1 2">
    <name type="scientific">Microbacterium awajiense</name>
    <dbReference type="NCBI Taxonomy" id="415214"/>
    <lineage>
        <taxon>Bacteria</taxon>
        <taxon>Bacillati</taxon>
        <taxon>Actinomycetota</taxon>
        <taxon>Actinomycetes</taxon>
        <taxon>Micrococcales</taxon>
        <taxon>Microbacteriaceae</taxon>
        <taxon>Microbacterium</taxon>
    </lineage>
</organism>
<protein>
    <recommendedName>
        <fullName evidence="3">DUF2510 domain-containing protein</fullName>
    </recommendedName>
</protein>
<dbReference type="RefSeq" id="WP_344739880.1">
    <property type="nucleotide sequence ID" value="NZ_BAAAYU010000005.1"/>
</dbReference>
<dbReference type="EMBL" id="BAAAYU010000005">
    <property type="protein sequence ID" value="GAA3643619.1"/>
    <property type="molecule type" value="Genomic_DNA"/>
</dbReference>
<evidence type="ECO:0008006" key="3">
    <source>
        <dbReference type="Google" id="ProtNLM"/>
    </source>
</evidence>
<accession>A0ABP7AYD9</accession>
<dbReference type="Proteomes" id="UP001501697">
    <property type="component" value="Unassembled WGS sequence"/>
</dbReference>